<comment type="caution">
    <text evidence="2">The sequence shown here is derived from an EMBL/GenBank/DDBJ whole genome shotgun (WGS) entry which is preliminary data.</text>
</comment>
<dbReference type="PANTHER" id="PTHR11014">
    <property type="entry name" value="PEPTIDASE M20 FAMILY MEMBER"/>
    <property type="match status" value="1"/>
</dbReference>
<dbReference type="Pfam" id="PF07687">
    <property type="entry name" value="M20_dimer"/>
    <property type="match status" value="1"/>
</dbReference>
<dbReference type="PANTHER" id="PTHR11014:SF63">
    <property type="entry name" value="METALLOPEPTIDASE, PUTATIVE (AFU_ORTHOLOGUE AFUA_6G09600)-RELATED"/>
    <property type="match status" value="1"/>
</dbReference>
<dbReference type="InterPro" id="IPR036264">
    <property type="entry name" value="Bact_exopeptidase_dim_dom"/>
</dbReference>
<feature type="domain" description="Peptidase M20 dimerisation" evidence="1">
    <location>
        <begin position="188"/>
        <end position="283"/>
    </location>
</feature>
<dbReference type="InterPro" id="IPR011650">
    <property type="entry name" value="Peptidase_M20_dimer"/>
</dbReference>
<organism evidence="2 3">
    <name type="scientific">Sporosarcina soli</name>
    <dbReference type="NCBI Taxonomy" id="334736"/>
    <lineage>
        <taxon>Bacteria</taxon>
        <taxon>Bacillati</taxon>
        <taxon>Bacillota</taxon>
        <taxon>Bacilli</taxon>
        <taxon>Bacillales</taxon>
        <taxon>Caryophanaceae</taxon>
        <taxon>Sporosarcina</taxon>
    </lineage>
</organism>
<evidence type="ECO:0000313" key="3">
    <source>
        <dbReference type="Proteomes" id="UP001596109"/>
    </source>
</evidence>
<dbReference type="NCBIfam" id="TIGR01891">
    <property type="entry name" value="amidohydrolases"/>
    <property type="match status" value="1"/>
</dbReference>
<proteinExistence type="predicted"/>
<name>A0ABW0TMJ2_9BACL</name>
<dbReference type="Pfam" id="PF01546">
    <property type="entry name" value="Peptidase_M20"/>
    <property type="match status" value="1"/>
</dbReference>
<gene>
    <name evidence="2" type="ORF">ACFPRA_14835</name>
</gene>
<dbReference type="PIRSF" id="PIRSF005962">
    <property type="entry name" value="Pept_M20D_amidohydro"/>
    <property type="match status" value="1"/>
</dbReference>
<dbReference type="SUPFAM" id="SSF55031">
    <property type="entry name" value="Bacterial exopeptidase dimerisation domain"/>
    <property type="match status" value="1"/>
</dbReference>
<reference evidence="3" key="1">
    <citation type="journal article" date="2019" name="Int. J. Syst. Evol. Microbiol.">
        <title>The Global Catalogue of Microorganisms (GCM) 10K type strain sequencing project: providing services to taxonomists for standard genome sequencing and annotation.</title>
        <authorList>
            <consortium name="The Broad Institute Genomics Platform"/>
            <consortium name="The Broad Institute Genome Sequencing Center for Infectious Disease"/>
            <person name="Wu L."/>
            <person name="Ma J."/>
        </authorList>
    </citation>
    <scope>NUCLEOTIDE SEQUENCE [LARGE SCALE GENOMIC DNA]</scope>
    <source>
        <strain evidence="3">CGMCC 4.1434</strain>
    </source>
</reference>
<accession>A0ABW0TMJ2</accession>
<dbReference type="RefSeq" id="WP_381436205.1">
    <property type="nucleotide sequence ID" value="NZ_JBHSNO010000007.1"/>
</dbReference>
<dbReference type="InterPro" id="IPR017439">
    <property type="entry name" value="Amidohydrolase"/>
</dbReference>
<dbReference type="SUPFAM" id="SSF53187">
    <property type="entry name" value="Zn-dependent exopeptidases"/>
    <property type="match status" value="1"/>
</dbReference>
<dbReference type="Gene3D" id="3.30.70.360">
    <property type="match status" value="1"/>
</dbReference>
<dbReference type="EMBL" id="JBHSNO010000007">
    <property type="protein sequence ID" value="MFC5590178.1"/>
    <property type="molecule type" value="Genomic_DNA"/>
</dbReference>
<keyword evidence="3" id="KW-1185">Reference proteome</keyword>
<protein>
    <submittedName>
        <fullName evidence="2">Amidohydrolase</fullName>
    </submittedName>
</protein>
<evidence type="ECO:0000313" key="2">
    <source>
        <dbReference type="EMBL" id="MFC5590178.1"/>
    </source>
</evidence>
<dbReference type="InterPro" id="IPR002933">
    <property type="entry name" value="Peptidase_M20"/>
</dbReference>
<dbReference type="Proteomes" id="UP001596109">
    <property type="component" value="Unassembled WGS sequence"/>
</dbReference>
<evidence type="ECO:0000259" key="1">
    <source>
        <dbReference type="Pfam" id="PF07687"/>
    </source>
</evidence>
<dbReference type="Gene3D" id="3.40.630.10">
    <property type="entry name" value="Zn peptidases"/>
    <property type="match status" value="1"/>
</dbReference>
<sequence length="391" mass="42252">MINPKIKSAIEAYSDELTALRRQFHSEPELSFEEVKTTAFVCDYLDKLGIAYRKTEPTGVIAEIQGASGGKTVALRGDMDALSVEQLNKQVPYASKIAGKMHACGHDAHTSMLLIAAKALAGVKDELPGNVRLLFQPAEEIAQGAKVMVEQGAMEGVDNVFGIHIWSQMPTHKVSCTPGPSFAAADIFKVRFKGKGGHGAMPHDCIDAAIVASSFVMNVQTIISRAIDPQSPAVLTVGKMEVGTRFNVIAENALIEGTVRTFNQDTRDEIEKGISQYAEQVAAIYGATAEVEYIRGTQPVINEDTSAKLVQQVAAEAFGSDVLYDEKPTMGAEDFSFFLDEAPGSFALVGSGNPEKDTEWSHHHGNFDIDEDALATGAELYAQYAWAYLNK</sequence>